<dbReference type="PANTHER" id="PTHR30535:SF34">
    <property type="entry name" value="MOLYBDATE-BINDING PROTEIN MOLA"/>
    <property type="match status" value="1"/>
</dbReference>
<dbReference type="InterPro" id="IPR002491">
    <property type="entry name" value="ABC_transptr_periplasmic_BD"/>
</dbReference>
<name>A0A8J8PHQ2_9ARCH</name>
<dbReference type="InterPro" id="IPR036439">
    <property type="entry name" value="Dockerin_dom_sf"/>
</dbReference>
<dbReference type="GeneID" id="41323084"/>
<evidence type="ECO:0000313" key="3">
    <source>
        <dbReference type="Proteomes" id="UP000752814"/>
    </source>
</evidence>
<dbReference type="GO" id="GO:0000272">
    <property type="term" value="P:polysaccharide catabolic process"/>
    <property type="evidence" value="ECO:0007669"/>
    <property type="project" value="InterPro"/>
</dbReference>
<dbReference type="AlphaFoldDB" id="A0A8J8PHQ2"/>
<dbReference type="PANTHER" id="PTHR30535">
    <property type="entry name" value="VITAMIN B12-BINDING PROTEIN"/>
    <property type="match status" value="1"/>
</dbReference>
<evidence type="ECO:0000313" key="2">
    <source>
        <dbReference type="EMBL" id="TQS84877.1"/>
    </source>
</evidence>
<dbReference type="PROSITE" id="PS50983">
    <property type="entry name" value="FE_B12_PBP"/>
    <property type="match status" value="1"/>
</dbReference>
<gene>
    <name evidence="2" type="ORF">A3207_02310</name>
</gene>
<dbReference type="EMBL" id="LVVT01000001">
    <property type="protein sequence ID" value="TQS84877.1"/>
    <property type="molecule type" value="Genomic_DNA"/>
</dbReference>
<accession>A0A8J8PHQ2</accession>
<dbReference type="SUPFAM" id="SSF63446">
    <property type="entry name" value="Type I dockerin domain"/>
    <property type="match status" value="1"/>
</dbReference>
<dbReference type="Proteomes" id="UP000752814">
    <property type="component" value="Unassembled WGS sequence"/>
</dbReference>
<comment type="caution">
    <text evidence="2">The sequence shown here is derived from an EMBL/GenBank/DDBJ whole genome shotgun (WGS) entry which is preliminary data.</text>
</comment>
<reference evidence="2" key="1">
    <citation type="submission" date="2016-03" db="EMBL/GenBank/DDBJ databases">
        <authorList>
            <person name="Borrel G."/>
            <person name="Mccann A."/>
            <person name="O'Toole P.W."/>
        </authorList>
    </citation>
    <scope>NUCLEOTIDE SEQUENCE</scope>
    <source>
        <strain evidence="2">183</strain>
    </source>
</reference>
<dbReference type="Gene3D" id="3.40.50.1980">
    <property type="entry name" value="Nitrogenase molybdenum iron protein domain"/>
    <property type="match status" value="2"/>
</dbReference>
<feature type="domain" description="Fe/B12 periplasmic-binding" evidence="1">
    <location>
        <begin position="142"/>
        <end position="390"/>
    </location>
</feature>
<evidence type="ECO:0000259" key="1">
    <source>
        <dbReference type="PROSITE" id="PS50983"/>
    </source>
</evidence>
<sequence length="390" mass="43142">MASQKLAAVAIAAIVIIAGVAAVFYLYNNNSADTPDNNLSSNTEGRLAIFGNANNDDYIDEKDIEFVKEIIAGEKKATYFSCYKTYNGNAVEMTFADANCDGKVDQSDVEWIQDMVDRKDDMKVYFYDVDGVIASCMYPITNMCIGYKSNYEAVLICGAADRCVGACDQVSNNGTYAKWYQAFKDAAAIGSRFSFDYESLVDLNADAIITGTRAWFDANMETTCAPLGMDIIRLPFWEDGITVSGIITLGYLLDCEEMAYNYAKIADSVLNEINDKIKDISEEDKPVVFASYNGTKIAKPHNGISETVEAAGGRYVTSLGYSPGNIDGEGILTINPEYIVFDVYYGFLETFDSSNPASTLDYVYDMVKNTDNAYFKTIEKLKHIQIKMYV</sequence>
<dbReference type="RefSeq" id="WP_020448554.1">
    <property type="nucleotide sequence ID" value="NZ_CAYAYE010000003.1"/>
</dbReference>
<organism evidence="2 3">
    <name type="scientific">Candidatus Methanomassiliicoccus intestinalis</name>
    <dbReference type="NCBI Taxonomy" id="1406512"/>
    <lineage>
        <taxon>Archaea</taxon>
        <taxon>Methanobacteriati</taxon>
        <taxon>Thermoplasmatota</taxon>
        <taxon>Thermoplasmata</taxon>
        <taxon>Methanomassiliicoccales</taxon>
        <taxon>Methanomassiliicoccaceae</taxon>
        <taxon>Methanomassiliicoccus</taxon>
    </lineage>
</organism>
<dbReference type="Gene3D" id="1.10.1330.10">
    <property type="entry name" value="Dockerin domain"/>
    <property type="match status" value="1"/>
</dbReference>
<dbReference type="SUPFAM" id="SSF53807">
    <property type="entry name" value="Helical backbone' metal receptor"/>
    <property type="match status" value="1"/>
</dbReference>
<proteinExistence type="predicted"/>
<dbReference type="InterPro" id="IPR050902">
    <property type="entry name" value="ABC_Transporter_SBP"/>
</dbReference>
<protein>
    <recommendedName>
        <fullName evidence="1">Fe/B12 periplasmic-binding domain-containing protein</fullName>
    </recommendedName>
</protein>